<dbReference type="EMBL" id="QKTX01000024">
    <property type="protein sequence ID" value="PZV76683.1"/>
    <property type="molecule type" value="Genomic_DNA"/>
</dbReference>
<dbReference type="AlphaFoldDB" id="A0A326RK62"/>
<feature type="transmembrane region" description="Helical" evidence="1">
    <location>
        <begin position="109"/>
        <end position="142"/>
    </location>
</feature>
<dbReference type="OrthoDB" id="817762at2"/>
<feature type="transmembrane region" description="Helical" evidence="1">
    <location>
        <begin position="328"/>
        <end position="345"/>
    </location>
</feature>
<keyword evidence="3" id="KW-1185">Reference proteome</keyword>
<feature type="transmembrane region" description="Helical" evidence="1">
    <location>
        <begin position="301"/>
        <end position="321"/>
    </location>
</feature>
<feature type="transmembrane region" description="Helical" evidence="1">
    <location>
        <begin position="6"/>
        <end position="26"/>
    </location>
</feature>
<name>A0A326RK62_9BACT</name>
<accession>A0A326RK62</accession>
<feature type="transmembrane region" description="Helical" evidence="1">
    <location>
        <begin position="78"/>
        <end position="97"/>
    </location>
</feature>
<proteinExistence type="predicted"/>
<evidence type="ECO:0008006" key="4">
    <source>
        <dbReference type="Google" id="ProtNLM"/>
    </source>
</evidence>
<comment type="caution">
    <text evidence="2">The sequence shown here is derived from an EMBL/GenBank/DDBJ whole genome shotgun (WGS) entry which is preliminary data.</text>
</comment>
<evidence type="ECO:0000313" key="3">
    <source>
        <dbReference type="Proteomes" id="UP000248917"/>
    </source>
</evidence>
<evidence type="ECO:0000256" key="1">
    <source>
        <dbReference type="SAM" id="Phobius"/>
    </source>
</evidence>
<feature type="transmembrane region" description="Helical" evidence="1">
    <location>
        <begin position="162"/>
        <end position="186"/>
    </location>
</feature>
<feature type="transmembrane region" description="Helical" evidence="1">
    <location>
        <begin position="375"/>
        <end position="393"/>
    </location>
</feature>
<keyword evidence="1" id="KW-0472">Membrane</keyword>
<dbReference type="RefSeq" id="WP_111394972.1">
    <property type="nucleotide sequence ID" value="NZ_QKTX01000024.1"/>
</dbReference>
<organism evidence="2 3">
    <name type="scientific">Algoriphagus aquaeductus</name>
    <dbReference type="NCBI Taxonomy" id="475299"/>
    <lineage>
        <taxon>Bacteria</taxon>
        <taxon>Pseudomonadati</taxon>
        <taxon>Bacteroidota</taxon>
        <taxon>Cytophagia</taxon>
        <taxon>Cytophagales</taxon>
        <taxon>Cyclobacteriaceae</taxon>
        <taxon>Algoriphagus</taxon>
    </lineage>
</organism>
<reference evidence="2 3" key="1">
    <citation type="submission" date="2018-06" db="EMBL/GenBank/DDBJ databases">
        <title>Genomic Encyclopedia of Archaeal and Bacterial Type Strains, Phase II (KMG-II): from individual species to whole genera.</title>
        <authorList>
            <person name="Goeker M."/>
        </authorList>
    </citation>
    <scope>NUCLEOTIDE SEQUENCE [LARGE SCALE GENOMIC DNA]</scope>
    <source>
        <strain evidence="2 3">T4</strain>
    </source>
</reference>
<sequence>MELKQFSRFFTFWMIWAALALLFVSFLPWRFQVNDDELMMWLVSGAYTGTTESFAVFLHPFLSWSFSKLYFFAPSIPWYPITWFVGMYLSFLTWLRTLEKMALPKNQRLLLTLLLFGFYIHFLFFLQFSIVSAFAIAAGWVARWENSRDEKKKSSLFPSDVLIIFGFLVRPIVLFLFLFASLGIWWCWYRKSSLAKNLALPLLIGIVGGITFWLWVSTQNMQDIKEVNRLRSQVFDHPVLQLQKDQFRDLYPDLYHFSNGLIDFHTHPELTDKLPDWKDLLDQKRADVVNLLGIKAALTTFIAHEHLLLGLFGLLLVFSFLIQPKWTILGLGGLLGVLVLASPFVLIKVQVYGIIFLVAMVCTPLIPSPKSPSDTLINSLIFISISVLAYHVYSFTRSTENLIPGDDLRIDLAGLPPNAQTYLIGKGDYYRDLLFDKPLPFQLLGWPTLLPTTQRKDEGARNFYFVDSATYFNNRKYFLHLERKESRSSMILLASPSCLD</sequence>
<gene>
    <name evidence="2" type="ORF">CLV31_1248</name>
</gene>
<dbReference type="Proteomes" id="UP000248917">
    <property type="component" value="Unassembled WGS sequence"/>
</dbReference>
<keyword evidence="1" id="KW-0812">Transmembrane</keyword>
<keyword evidence="1" id="KW-1133">Transmembrane helix</keyword>
<feature type="transmembrane region" description="Helical" evidence="1">
    <location>
        <begin position="198"/>
        <end position="216"/>
    </location>
</feature>
<protein>
    <recommendedName>
        <fullName evidence="4">Dolichyl-phosphate-mannose-protein mannosyltransferase</fullName>
    </recommendedName>
</protein>
<evidence type="ECO:0000313" key="2">
    <source>
        <dbReference type="EMBL" id="PZV76683.1"/>
    </source>
</evidence>